<name>A0A8S5QPM4_9CAUD</name>
<sequence length="93" mass="10684">MRDESTEIIDDLIRVCKEVQPDLNAPDGSITAIYKRTSFDHLFQTIGDLYHTLVCFNIPTKYLTIDVAYPIVKITLDFKGLKILCPEYGEEEE</sequence>
<proteinExistence type="predicted"/>
<accession>A0A8S5QPM4</accession>
<evidence type="ECO:0000313" key="1">
    <source>
        <dbReference type="EMBL" id="DAE20564.1"/>
    </source>
</evidence>
<protein>
    <submittedName>
        <fullName evidence="1">Uncharacterized protein</fullName>
    </submittedName>
</protein>
<reference evidence="1" key="1">
    <citation type="journal article" date="2021" name="Proc. Natl. Acad. Sci. U.S.A.">
        <title>A Catalog of Tens of Thousands of Viruses from Human Metagenomes Reveals Hidden Associations with Chronic Diseases.</title>
        <authorList>
            <person name="Tisza M.J."/>
            <person name="Buck C.B."/>
        </authorList>
    </citation>
    <scope>NUCLEOTIDE SEQUENCE</scope>
    <source>
        <strain evidence="1">CtSH72</strain>
    </source>
</reference>
<dbReference type="EMBL" id="BK015697">
    <property type="protein sequence ID" value="DAE20564.1"/>
    <property type="molecule type" value="Genomic_DNA"/>
</dbReference>
<organism evidence="1">
    <name type="scientific">Caudovirales sp. ctSH72</name>
    <dbReference type="NCBI Taxonomy" id="2826773"/>
    <lineage>
        <taxon>Viruses</taxon>
        <taxon>Duplodnaviria</taxon>
        <taxon>Heunggongvirae</taxon>
        <taxon>Uroviricota</taxon>
        <taxon>Caudoviricetes</taxon>
    </lineage>
</organism>